<comment type="caution">
    <text evidence="9">The sequence shown here is derived from an EMBL/GenBank/DDBJ whole genome shotgun (WGS) entry which is preliminary data.</text>
</comment>
<evidence type="ECO:0000256" key="6">
    <source>
        <dbReference type="SAM" id="Coils"/>
    </source>
</evidence>
<name>A0A439DKS7_9PEZI</name>
<dbReference type="Proteomes" id="UP000286045">
    <property type="component" value="Unassembled WGS sequence"/>
</dbReference>
<evidence type="ECO:0000256" key="2">
    <source>
        <dbReference type="ARBA" id="ARBA00023015"/>
    </source>
</evidence>
<keyword evidence="3" id="KW-0238">DNA-binding</keyword>
<dbReference type="EMBL" id="RYZI01000001">
    <property type="protein sequence ID" value="RWA15004.1"/>
    <property type="molecule type" value="Genomic_DNA"/>
</dbReference>
<protein>
    <recommendedName>
        <fullName evidence="8">Xylanolytic transcriptional activator regulatory domain-containing protein</fullName>
    </recommendedName>
</protein>
<dbReference type="PANTHER" id="PTHR31845">
    <property type="entry name" value="FINGER DOMAIN PROTEIN, PUTATIVE-RELATED"/>
    <property type="match status" value="1"/>
</dbReference>
<proteinExistence type="predicted"/>
<dbReference type="AlphaFoldDB" id="A0A439DKS7"/>
<evidence type="ECO:0000313" key="9">
    <source>
        <dbReference type="EMBL" id="RWA15004.1"/>
    </source>
</evidence>
<dbReference type="InterPro" id="IPR051089">
    <property type="entry name" value="prtT"/>
</dbReference>
<organism evidence="9 10">
    <name type="scientific">Xylaria grammica</name>
    <dbReference type="NCBI Taxonomy" id="363999"/>
    <lineage>
        <taxon>Eukaryota</taxon>
        <taxon>Fungi</taxon>
        <taxon>Dikarya</taxon>
        <taxon>Ascomycota</taxon>
        <taxon>Pezizomycotina</taxon>
        <taxon>Sordariomycetes</taxon>
        <taxon>Xylariomycetidae</taxon>
        <taxon>Xylariales</taxon>
        <taxon>Xylariaceae</taxon>
        <taxon>Xylaria</taxon>
    </lineage>
</organism>
<dbReference type="CDD" id="cd12148">
    <property type="entry name" value="fungal_TF_MHR"/>
    <property type="match status" value="1"/>
</dbReference>
<dbReference type="InterPro" id="IPR007219">
    <property type="entry name" value="XnlR_reg_dom"/>
</dbReference>
<feature type="compositionally biased region" description="Polar residues" evidence="7">
    <location>
        <begin position="687"/>
        <end position="707"/>
    </location>
</feature>
<evidence type="ECO:0000256" key="5">
    <source>
        <dbReference type="ARBA" id="ARBA00023242"/>
    </source>
</evidence>
<dbReference type="GO" id="GO:0005634">
    <property type="term" value="C:nucleus"/>
    <property type="evidence" value="ECO:0007669"/>
    <property type="project" value="UniProtKB-SubCell"/>
</dbReference>
<dbReference type="GO" id="GO:0008270">
    <property type="term" value="F:zinc ion binding"/>
    <property type="evidence" value="ECO:0007669"/>
    <property type="project" value="InterPro"/>
</dbReference>
<dbReference type="GO" id="GO:0006351">
    <property type="term" value="P:DNA-templated transcription"/>
    <property type="evidence" value="ECO:0007669"/>
    <property type="project" value="InterPro"/>
</dbReference>
<dbReference type="Pfam" id="PF04082">
    <property type="entry name" value="Fungal_trans"/>
    <property type="match status" value="1"/>
</dbReference>
<dbReference type="GO" id="GO:0000981">
    <property type="term" value="F:DNA-binding transcription factor activity, RNA polymerase II-specific"/>
    <property type="evidence" value="ECO:0007669"/>
    <property type="project" value="TreeGrafter"/>
</dbReference>
<evidence type="ECO:0000256" key="7">
    <source>
        <dbReference type="SAM" id="MobiDB-lite"/>
    </source>
</evidence>
<keyword evidence="6" id="KW-0175">Coiled coil</keyword>
<dbReference type="GO" id="GO:0000976">
    <property type="term" value="F:transcription cis-regulatory region binding"/>
    <property type="evidence" value="ECO:0007669"/>
    <property type="project" value="TreeGrafter"/>
</dbReference>
<evidence type="ECO:0000256" key="3">
    <source>
        <dbReference type="ARBA" id="ARBA00023125"/>
    </source>
</evidence>
<sequence>MDGHVVVGGAPSAPSMSPTSPMSLHRHDSVKRKRSTVESSPGSIGDEDHSLIEPEKKRQPGVKRACNECRQQKSSQSPQLGCARLGIDTASLHVLSYRVIPAIPCLLPPAGIAAPYKVKLHAAACMGTLGVSQTRVISIPRNVLRLTGATSMVSSYESNFKRVGKRSKHAEMEKEIERLRRNIAQAKAQGYVVDEEEDLQSQLQSPIANSTYSHTRNPSLMGSDEAVTSLLTLKRGGSYSMPTTHYAYELEHVRLTEQDVHGLFQEFFTCYHPFLPFLNEHQSPDLYYQQHALLFWTIIAIASRRYSPKPTVLHELSSGPLNRLLWGTVGDVPNSYFVVKALCLMCTWPLPTSTTTADPTHILCGVMMKAATGIGMHRPNHTQDFSRVSVELNKDQLHDRVTTWAVCNIVAQSIGTAYGQPATTLYDWTLAIRPGEDGPFTLAPELEARLRIERFADKVSKEMYSNASDPRGVAGDEHRAMLMRVYRRDFQELQASILSQHLSPIVDAHLQAANVHLRLAGFFDSSTTPGYMDDLMGLWRAVSAYLDLLFLDSNQYILVYATNYLQQMLVACGFALLKLMRSFFARTIDASRGRTLFHKTINAIRKTSTVDNDLPWRLAELMVQMWNGARIEINNNKARYDDDAAVPVDDSLELKVRCRHSMSLVYDSIWRWREEYQAHGRGLDSLKQATNPDSANESSASSTHMDSTLLPQNNLSAIGTITNNGGLTPTPQHGLNAGTSSMIGLGGYGSETNYDFFDPQHWVLDGLLDFNYTYSQPLEGM</sequence>
<dbReference type="PANTHER" id="PTHR31845:SF21">
    <property type="entry name" value="REGULATORY PROTEIN LEU3"/>
    <property type="match status" value="1"/>
</dbReference>
<keyword evidence="4" id="KW-0804">Transcription</keyword>
<comment type="subcellular location">
    <subcellularLocation>
        <location evidence="1">Nucleus</location>
    </subcellularLocation>
</comment>
<dbReference type="STRING" id="363999.A0A439DKS7"/>
<feature type="coiled-coil region" evidence="6">
    <location>
        <begin position="162"/>
        <end position="189"/>
    </location>
</feature>
<evidence type="ECO:0000256" key="1">
    <source>
        <dbReference type="ARBA" id="ARBA00004123"/>
    </source>
</evidence>
<feature type="region of interest" description="Disordered" evidence="7">
    <location>
        <begin position="1"/>
        <end position="64"/>
    </location>
</feature>
<feature type="region of interest" description="Disordered" evidence="7">
    <location>
        <begin position="684"/>
        <end position="707"/>
    </location>
</feature>
<feature type="domain" description="Xylanolytic transcriptional activator regulatory" evidence="8">
    <location>
        <begin position="265"/>
        <end position="380"/>
    </location>
</feature>
<keyword evidence="2" id="KW-0805">Transcription regulation</keyword>
<accession>A0A439DKS7</accession>
<reference evidence="9 10" key="1">
    <citation type="submission" date="2018-12" db="EMBL/GenBank/DDBJ databases">
        <title>Draft genome sequence of Xylaria grammica IHI A82.</title>
        <authorList>
            <person name="Buettner E."/>
            <person name="Kellner H."/>
        </authorList>
    </citation>
    <scope>NUCLEOTIDE SEQUENCE [LARGE SCALE GENOMIC DNA]</scope>
    <source>
        <strain evidence="9 10">IHI A82</strain>
    </source>
</reference>
<evidence type="ECO:0000256" key="4">
    <source>
        <dbReference type="ARBA" id="ARBA00023163"/>
    </source>
</evidence>
<keyword evidence="5" id="KW-0539">Nucleus</keyword>
<gene>
    <name evidence="9" type="ORF">EKO27_g2</name>
</gene>
<evidence type="ECO:0000259" key="8">
    <source>
        <dbReference type="Pfam" id="PF04082"/>
    </source>
</evidence>
<feature type="compositionally biased region" description="Basic and acidic residues" evidence="7">
    <location>
        <begin position="46"/>
        <end position="58"/>
    </location>
</feature>
<keyword evidence="10" id="KW-1185">Reference proteome</keyword>
<evidence type="ECO:0000313" key="10">
    <source>
        <dbReference type="Proteomes" id="UP000286045"/>
    </source>
</evidence>
<feature type="compositionally biased region" description="Low complexity" evidence="7">
    <location>
        <begin position="10"/>
        <end position="23"/>
    </location>
</feature>